<protein>
    <submittedName>
        <fullName evidence="1">Uncharacterized protein</fullName>
    </submittedName>
</protein>
<evidence type="ECO:0000313" key="1">
    <source>
        <dbReference type="EMBL" id="KAA6340126.1"/>
    </source>
</evidence>
<dbReference type="EMBL" id="SNRY01000482">
    <property type="protein sequence ID" value="KAA6340126.1"/>
    <property type="molecule type" value="Genomic_DNA"/>
</dbReference>
<reference evidence="1" key="1">
    <citation type="submission" date="2019-03" db="EMBL/GenBank/DDBJ databases">
        <title>Single cell metagenomics reveals metabolic interactions within the superorganism composed of flagellate Streblomastix strix and complex community of Bacteroidetes bacteria on its surface.</title>
        <authorList>
            <person name="Treitli S.C."/>
            <person name="Kolisko M."/>
            <person name="Husnik F."/>
            <person name="Keeling P."/>
            <person name="Hampl V."/>
        </authorList>
    </citation>
    <scope>NUCLEOTIDE SEQUENCE</scope>
    <source>
        <strain evidence="1">STM</strain>
    </source>
</reference>
<dbReference type="EMBL" id="SNRY01000482">
    <property type="protein sequence ID" value="KAA6340128.1"/>
    <property type="molecule type" value="Genomic_DNA"/>
</dbReference>
<organism evidence="1">
    <name type="scientific">termite gut metagenome</name>
    <dbReference type="NCBI Taxonomy" id="433724"/>
    <lineage>
        <taxon>unclassified sequences</taxon>
        <taxon>metagenomes</taxon>
        <taxon>organismal metagenomes</taxon>
    </lineage>
</organism>
<accession>A0A5J4S225</accession>
<comment type="caution">
    <text evidence="1">The sequence shown here is derived from an EMBL/GenBank/DDBJ whole genome shotgun (WGS) entry which is preliminary data.</text>
</comment>
<proteinExistence type="predicted"/>
<gene>
    <name evidence="1" type="ORF">EZS27_011988</name>
    <name evidence="2" type="ORF">EZS27_011990</name>
</gene>
<sequence>MKPKKEFALFRKIRVEIFEFGMPLYIPRTKAYSGGYCLAIVNFGKRPQTLCKAIKDTRIAIRKNGKDIIIIKSGNVDKNSIIFP</sequence>
<dbReference type="AlphaFoldDB" id="A0A5J4S225"/>
<evidence type="ECO:0000313" key="2">
    <source>
        <dbReference type="EMBL" id="KAA6340128.1"/>
    </source>
</evidence>
<name>A0A5J4S225_9ZZZZ</name>